<reference evidence="2 3" key="1">
    <citation type="submission" date="2017-09" db="EMBL/GenBank/DDBJ databases">
        <title>Sequencing the genomes of two abundant thermophiles in Great Basin hot springs: Thermocrinis jamiesonii and novel Chloroflexi Thermoflexus hugenholtzii.</title>
        <authorList>
            <person name="Hedlund B."/>
        </authorList>
    </citation>
    <scope>NUCLEOTIDE SEQUENCE [LARGE SCALE GENOMIC DNA]</scope>
    <source>
        <strain evidence="2 3">G233</strain>
    </source>
</reference>
<dbReference type="GO" id="GO:0004736">
    <property type="term" value="F:pyruvate carboxylase activity"/>
    <property type="evidence" value="ECO:0007669"/>
    <property type="project" value="TreeGrafter"/>
</dbReference>
<gene>
    <name evidence="2" type="ORF">A9A59_1455</name>
</gene>
<evidence type="ECO:0000313" key="2">
    <source>
        <dbReference type="EMBL" id="PFG74242.1"/>
    </source>
</evidence>
<dbReference type="PROSITE" id="PS50991">
    <property type="entry name" value="PYR_CT"/>
    <property type="match status" value="1"/>
</dbReference>
<dbReference type="InterPro" id="IPR000891">
    <property type="entry name" value="PYR_CT"/>
</dbReference>
<evidence type="ECO:0000259" key="1">
    <source>
        <dbReference type="PROSITE" id="PS50991"/>
    </source>
</evidence>
<sequence>MAKVGIMETAIRDGHQSLLATRMRTEDMIPVLELMDSIGYHSIECWGGATFDTCLRFLKEDPWERLREIKKRLKKTPTQMLLRGQNAVGYRHYADDVIYEFCDRAVQNGMDIFRIFDALNDTRNLETAFRAVKKAGGHVQGAICYTTSPVHTVESFAKLADEMIEMGADSIAIKDMAGLLTPMMAKALVERIRQNHPDILIQMHCHDTGGFSEMAYLMGVQAGANVIDCAISPLAGGTSQPATETLVAALAEDPEHATGLDMEKLRQLADYFRGVRKKYWKFESGLLGVDAGVISHQVPGGMISNLVGQLREQGAEHKLPEVLEENARVRADLGYPPLVTPSSQIVGTQAVLNVLTGKRYATVTRETRNLAKGMYGRTTVPIAPDVLKQILGDEQPIDHRPADDLEPEMEKAKAEIADLAESIEDVLSYVMFPQVAREFFQWRKEGGGPERELVAAVVGAMTISEKKQQAASASAPVIVPNGDTSNWRSFGRLRQMR</sequence>
<protein>
    <submittedName>
        <fullName evidence="2">Oxaloacetate decarboxylase alpha subunit</fullName>
    </submittedName>
</protein>
<dbReference type="Pfam" id="PF00682">
    <property type="entry name" value="HMGL-like"/>
    <property type="match status" value="1"/>
</dbReference>
<dbReference type="AlphaFoldDB" id="A0A2A9HGH9"/>
<comment type="caution">
    <text evidence="2">The sequence shown here is derived from an EMBL/GenBank/DDBJ whole genome shotgun (WGS) entry which is preliminary data.</text>
</comment>
<dbReference type="SUPFAM" id="SSF89000">
    <property type="entry name" value="post-HMGL domain-like"/>
    <property type="match status" value="1"/>
</dbReference>
<dbReference type="InterPro" id="IPR013785">
    <property type="entry name" value="Aldolase_TIM"/>
</dbReference>
<keyword evidence="3" id="KW-1185">Reference proteome</keyword>
<dbReference type="GO" id="GO:0005737">
    <property type="term" value="C:cytoplasm"/>
    <property type="evidence" value="ECO:0007669"/>
    <property type="project" value="TreeGrafter"/>
</dbReference>
<organism evidence="2 3">
    <name type="scientific">Tepidiforma thermophila (strain KCTC 52669 / CGMCC 1.13589 / G233)</name>
    <dbReference type="NCBI Taxonomy" id="2761530"/>
    <lineage>
        <taxon>Bacteria</taxon>
        <taxon>Bacillati</taxon>
        <taxon>Chloroflexota</taxon>
        <taxon>Tepidiformia</taxon>
        <taxon>Tepidiformales</taxon>
        <taxon>Tepidiformaceae</taxon>
        <taxon>Tepidiforma</taxon>
    </lineage>
</organism>
<dbReference type="PANTHER" id="PTHR43778">
    <property type="entry name" value="PYRUVATE CARBOXYLASE"/>
    <property type="match status" value="1"/>
</dbReference>
<dbReference type="GO" id="GO:0006094">
    <property type="term" value="P:gluconeogenesis"/>
    <property type="evidence" value="ECO:0007669"/>
    <property type="project" value="TreeGrafter"/>
</dbReference>
<dbReference type="CDD" id="cd07937">
    <property type="entry name" value="DRE_TIM_PC_TC_5S"/>
    <property type="match status" value="1"/>
</dbReference>
<dbReference type="InterPro" id="IPR055268">
    <property type="entry name" value="PCB-like"/>
</dbReference>
<dbReference type="SUPFAM" id="SSF51569">
    <property type="entry name" value="Aldolase"/>
    <property type="match status" value="1"/>
</dbReference>
<proteinExistence type="predicted"/>
<dbReference type="RefSeq" id="WP_098503642.1">
    <property type="nucleotide sequence ID" value="NZ_PDJQ01000001.1"/>
</dbReference>
<feature type="domain" description="Pyruvate carboxyltransferase" evidence="1">
    <location>
        <begin position="4"/>
        <end position="266"/>
    </location>
</feature>
<accession>A0A2A9HGH9</accession>
<dbReference type="NCBIfam" id="NF006761">
    <property type="entry name" value="PRK09282.1"/>
    <property type="match status" value="1"/>
</dbReference>
<dbReference type="Pfam" id="PF02436">
    <property type="entry name" value="PYC_OADA"/>
    <property type="match status" value="1"/>
</dbReference>
<dbReference type="InterPro" id="IPR003379">
    <property type="entry name" value="Carboxylase_cons_dom"/>
</dbReference>
<dbReference type="EMBL" id="PDJQ01000001">
    <property type="protein sequence ID" value="PFG74242.1"/>
    <property type="molecule type" value="Genomic_DNA"/>
</dbReference>
<name>A0A2A9HGH9_TEPT2</name>
<dbReference type="PANTHER" id="PTHR43778:SF2">
    <property type="entry name" value="PYRUVATE CARBOXYLASE, MITOCHONDRIAL"/>
    <property type="match status" value="1"/>
</dbReference>
<dbReference type="Gene3D" id="3.20.20.70">
    <property type="entry name" value="Aldolase class I"/>
    <property type="match status" value="1"/>
</dbReference>
<dbReference type="Proteomes" id="UP000223071">
    <property type="component" value="Unassembled WGS sequence"/>
</dbReference>
<evidence type="ECO:0000313" key="3">
    <source>
        <dbReference type="Proteomes" id="UP000223071"/>
    </source>
</evidence>